<reference evidence="1 2" key="1">
    <citation type="submission" date="2009-01" db="EMBL/GenBank/DDBJ databases">
        <authorList>
            <person name="Fulton L."/>
            <person name="Clifton S."/>
            <person name="Fulton B."/>
            <person name="Xu J."/>
            <person name="Minx P."/>
            <person name="Pepin K.H."/>
            <person name="Johnson M."/>
            <person name="Bhonagiri V."/>
            <person name="Nash W.E."/>
            <person name="Mardis E.R."/>
            <person name="Wilson R.K."/>
        </authorList>
    </citation>
    <scope>NUCLEOTIDE SEQUENCE [LARGE SCALE GENOMIC DNA]</scope>
    <source>
        <strain evidence="1 2">DSM 5476</strain>
    </source>
</reference>
<organism evidence="1 2">
    <name type="scientific">[Clostridium] methylpentosum DSM 5476</name>
    <dbReference type="NCBI Taxonomy" id="537013"/>
    <lineage>
        <taxon>Bacteria</taxon>
        <taxon>Bacillati</taxon>
        <taxon>Bacillota</taxon>
        <taxon>Clostridia</taxon>
        <taxon>Eubacteriales</taxon>
        <taxon>Oscillospiraceae</taxon>
        <taxon>Oscillospiraceae incertae sedis</taxon>
    </lineage>
</organism>
<dbReference type="STRING" id="537013.CLOSTMETH_02000"/>
<evidence type="ECO:0000313" key="2">
    <source>
        <dbReference type="Proteomes" id="UP000003340"/>
    </source>
</evidence>
<accession>C0EDS2</accession>
<reference evidence="1 2" key="2">
    <citation type="submission" date="2009-02" db="EMBL/GenBank/DDBJ databases">
        <title>Draft genome sequence of Clostridium methylpentosum (DSM 5476).</title>
        <authorList>
            <person name="Sudarsanam P."/>
            <person name="Ley R."/>
            <person name="Guruge J."/>
            <person name="Turnbaugh P.J."/>
            <person name="Mahowald M."/>
            <person name="Liep D."/>
            <person name="Gordon J."/>
        </authorList>
    </citation>
    <scope>NUCLEOTIDE SEQUENCE [LARGE SCALE GENOMIC DNA]</scope>
    <source>
        <strain evidence="1 2">DSM 5476</strain>
    </source>
</reference>
<comment type="caution">
    <text evidence="1">The sequence shown here is derived from an EMBL/GenBank/DDBJ whole genome shotgun (WGS) entry which is preliminary data.</text>
</comment>
<dbReference type="EMBL" id="ACEC01000066">
    <property type="protein sequence ID" value="EEG30270.1"/>
    <property type="molecule type" value="Genomic_DNA"/>
</dbReference>
<dbReference type="AlphaFoldDB" id="C0EDS2"/>
<dbReference type="HOGENOM" id="CLU_3249593_0_0_9"/>
<proteinExistence type="predicted"/>
<gene>
    <name evidence="1" type="ORF">CLOSTMETH_02000</name>
</gene>
<keyword evidence="2" id="KW-1185">Reference proteome</keyword>
<protein>
    <submittedName>
        <fullName evidence="1">Uncharacterized protein</fullName>
    </submittedName>
</protein>
<dbReference type="Proteomes" id="UP000003340">
    <property type="component" value="Unassembled WGS sequence"/>
</dbReference>
<evidence type="ECO:0000313" key="1">
    <source>
        <dbReference type="EMBL" id="EEG30270.1"/>
    </source>
</evidence>
<sequence>MRWIQLVKKPGLCLHRRPGFSIEGWKNESSIPVFDWTNVKFS</sequence>
<name>C0EDS2_9FIRM</name>